<organism evidence="1">
    <name type="scientific">Pseudomonas fluorescens</name>
    <dbReference type="NCBI Taxonomy" id="294"/>
    <lineage>
        <taxon>Bacteria</taxon>
        <taxon>Pseudomonadati</taxon>
        <taxon>Pseudomonadota</taxon>
        <taxon>Gammaproteobacteria</taxon>
        <taxon>Pseudomonadales</taxon>
        <taxon>Pseudomonadaceae</taxon>
        <taxon>Pseudomonas</taxon>
    </lineage>
</organism>
<proteinExistence type="predicted"/>
<reference evidence="1" key="1">
    <citation type="submission" date="2017-01" db="EMBL/GenBank/DDBJ databases">
        <title>IS1411 activates the repA gene of the plasmid pG20 in Pseudomonas fluorescens PC20.</title>
        <authorList>
            <person name="Naanuri E."/>
            <person name="Heinaru E."/>
            <person name="Joesaar M."/>
            <person name="Heinaru A."/>
        </authorList>
    </citation>
    <scope>NUCLEOTIDE SEQUENCE</scope>
    <source>
        <strain evidence="1">PC24</strain>
        <plasmid evidence="1">pPHE24</plasmid>
    </source>
</reference>
<dbReference type="AlphaFoldDB" id="A0A220ITE7"/>
<name>A0A220ITE7_PSEFL</name>
<dbReference type="EMBL" id="KY503037">
    <property type="protein sequence ID" value="ASI38142.1"/>
    <property type="molecule type" value="Genomic_DNA"/>
</dbReference>
<evidence type="ECO:0000313" key="1">
    <source>
        <dbReference type="EMBL" id="ASI38142.1"/>
    </source>
</evidence>
<dbReference type="RefSeq" id="WP_169838420.1">
    <property type="nucleotide sequence ID" value="NZ_KY503037.1"/>
</dbReference>
<geneLocation type="plasmid" evidence="1">
    <name>pPHE24</name>
</geneLocation>
<accession>A0A220ITE7</accession>
<sequence>MRSGLDSAEDDFKKWLSPSVVVDSSGSPLLLEHRTNEEFDTLDPCKTVDGGLHFGTSAQASMRAGKGSRVIRAYLKAKNIRRSKDRGGNWKSIIASAKRAGMDAIVYLNRYEGLTTEVIERLSASGDLSRLDDMTDAQFRKVVPEARDSYIVFSQDQLWIERERSE</sequence>
<protein>
    <submittedName>
        <fullName evidence="1">Uncharacterized protein</fullName>
    </submittedName>
</protein>
<keyword evidence="1" id="KW-0614">Plasmid</keyword>